<dbReference type="Proteomes" id="UP001289581">
    <property type="component" value="Unassembled WGS sequence"/>
</dbReference>
<dbReference type="PROSITE" id="PS51384">
    <property type="entry name" value="FAD_FR"/>
    <property type="match status" value="1"/>
</dbReference>
<dbReference type="RefSeq" id="WP_075391517.1">
    <property type="nucleotide sequence ID" value="NZ_JAXBCZ010000001.1"/>
</dbReference>
<accession>A0AAW9KRU0</accession>
<dbReference type="Gene3D" id="3.40.50.80">
    <property type="entry name" value="Nucleotide-binding domain of ferredoxin-NADP reductase (FNR) module"/>
    <property type="match status" value="1"/>
</dbReference>
<dbReference type="GO" id="GO:0016491">
    <property type="term" value="F:oxidoreductase activity"/>
    <property type="evidence" value="ECO:0007669"/>
    <property type="project" value="InterPro"/>
</dbReference>
<dbReference type="CDD" id="cd06193">
    <property type="entry name" value="siderophore_interacting"/>
    <property type="match status" value="1"/>
</dbReference>
<sequence length="318" mass="35198">MSPPRPSASPTSPFRFFHVTVAAIRDVTPSMRRFTFIGDELVHYADPGWDQRIKLVLPALASGYERLPDGEDWYGRLMRLPEEHRCSIRTYTTRLVRHDASDPDDAAGTRAEVDVDMVVHDPLGPAARWILEAEVGTEAVLLGPNRQWDGDTGGVDFVPPQVTERYLLGGDETAAPAIARILEDLPSSARGVAVVEMPGDKDASYLPMHPGIEVRVAGRNGRAHGELLVEGVRRAAEELCPVGVPQKVEEIDVDRELLWDVPRHAKGGDALKRTTLYAWLAGEAAAVRTMRRHLVSERGIDRRSVAFMGYWRQGRAEG</sequence>
<dbReference type="EMBL" id="JAXBCZ010000001">
    <property type="protein sequence ID" value="MEA1304799.1"/>
    <property type="molecule type" value="Genomic_DNA"/>
</dbReference>
<dbReference type="InterPro" id="IPR017927">
    <property type="entry name" value="FAD-bd_FR_type"/>
</dbReference>
<organism evidence="2 3">
    <name type="scientific">Actinomyces oris</name>
    <dbReference type="NCBI Taxonomy" id="544580"/>
    <lineage>
        <taxon>Bacteria</taxon>
        <taxon>Bacillati</taxon>
        <taxon>Actinomycetota</taxon>
        <taxon>Actinomycetes</taxon>
        <taxon>Actinomycetales</taxon>
        <taxon>Actinomycetaceae</taxon>
        <taxon>Actinomyces</taxon>
    </lineage>
</organism>
<comment type="caution">
    <text evidence="2">The sequence shown here is derived from an EMBL/GenBank/DDBJ whole genome shotgun (WGS) entry which is preliminary data.</text>
</comment>
<gene>
    <name evidence="2" type="ORF">QU665_06920</name>
</gene>
<dbReference type="SUPFAM" id="SSF63380">
    <property type="entry name" value="Riboflavin synthase domain-like"/>
    <property type="match status" value="1"/>
</dbReference>
<dbReference type="InterPro" id="IPR039374">
    <property type="entry name" value="SIP_fam"/>
</dbReference>
<dbReference type="PANTHER" id="PTHR30157">
    <property type="entry name" value="FERRIC REDUCTASE, NADPH-DEPENDENT"/>
    <property type="match status" value="1"/>
</dbReference>
<protein>
    <submittedName>
        <fullName evidence="2">Siderophore-interacting protein</fullName>
    </submittedName>
</protein>
<dbReference type="InterPro" id="IPR039261">
    <property type="entry name" value="FNR_nucleotide-bd"/>
</dbReference>
<proteinExistence type="predicted"/>
<dbReference type="InterPro" id="IPR017938">
    <property type="entry name" value="Riboflavin_synthase-like_b-brl"/>
</dbReference>
<dbReference type="Pfam" id="PF04954">
    <property type="entry name" value="SIP"/>
    <property type="match status" value="1"/>
</dbReference>
<evidence type="ECO:0000259" key="1">
    <source>
        <dbReference type="PROSITE" id="PS51384"/>
    </source>
</evidence>
<evidence type="ECO:0000313" key="3">
    <source>
        <dbReference type="Proteomes" id="UP001289581"/>
    </source>
</evidence>
<keyword evidence="3" id="KW-1185">Reference proteome</keyword>
<dbReference type="PANTHER" id="PTHR30157:SF0">
    <property type="entry name" value="NADPH-DEPENDENT FERRIC-CHELATE REDUCTASE"/>
    <property type="match status" value="1"/>
</dbReference>
<evidence type="ECO:0000313" key="2">
    <source>
        <dbReference type="EMBL" id="MEA1304799.1"/>
    </source>
</evidence>
<dbReference type="AlphaFoldDB" id="A0AAW9KRU0"/>
<dbReference type="Pfam" id="PF08021">
    <property type="entry name" value="FAD_binding_9"/>
    <property type="match status" value="1"/>
</dbReference>
<dbReference type="InterPro" id="IPR007037">
    <property type="entry name" value="SIP_rossman_dom"/>
</dbReference>
<name>A0AAW9KRU0_9ACTO</name>
<dbReference type="Gene3D" id="2.40.30.10">
    <property type="entry name" value="Translation factors"/>
    <property type="match status" value="1"/>
</dbReference>
<reference evidence="2 3" key="1">
    <citation type="submission" date="2023-06" db="EMBL/GenBank/DDBJ databases">
        <title>Actinomyces orist ORNL 0101 HMT-893 genome.</title>
        <authorList>
            <person name="Johnston C.D."/>
            <person name="Chen T."/>
            <person name="Dewhirst F.E."/>
        </authorList>
    </citation>
    <scope>NUCLEOTIDE SEQUENCE [LARGE SCALE GENOMIC DNA]</scope>
    <source>
        <strain evidence="2 3">ORNL 0101</strain>
    </source>
</reference>
<dbReference type="InterPro" id="IPR013113">
    <property type="entry name" value="SIP_FAD-bd"/>
</dbReference>
<feature type="domain" description="FAD-binding FR-type" evidence="1">
    <location>
        <begin position="14"/>
        <end position="151"/>
    </location>
</feature>